<sequence length="185" mass="21498">MYQEFVDKIQRRLEKALLEFKEDINVLQTGRATPALLEELEVEAYNTKMPLNQLAAIQSPDPRTLFVQPWDKTIIKNVEKAIINSPLKFSPVLDGEILRISIPPLNEEKRKELIKILGEKTEKARIRVRQAREEVLNEVKKREQAGEITKDDKFLSKDKIQEKVNQANKKIEEISRQKEGNILNI</sequence>
<evidence type="ECO:0000313" key="6">
    <source>
        <dbReference type="EMBL" id="PJE59696.1"/>
    </source>
</evidence>
<comment type="function">
    <text evidence="3">Responsible for the release of ribosomes from messenger RNA at the termination of protein biosynthesis. May increase the efficiency of translation by recycling ribosomes from one round of translation to another.</text>
</comment>
<dbReference type="SUPFAM" id="SSF55194">
    <property type="entry name" value="Ribosome recycling factor, RRF"/>
    <property type="match status" value="1"/>
</dbReference>
<dbReference type="InterPro" id="IPR023584">
    <property type="entry name" value="Ribosome_recyc_fac_dom"/>
</dbReference>
<dbReference type="AlphaFoldDB" id="A0A2M8KIF1"/>
<dbReference type="InterPro" id="IPR002661">
    <property type="entry name" value="Ribosome_recyc_fac"/>
</dbReference>
<dbReference type="EMBL" id="PFEA01000043">
    <property type="protein sequence ID" value="PJE59696.1"/>
    <property type="molecule type" value="Genomic_DNA"/>
</dbReference>
<dbReference type="Proteomes" id="UP000231086">
    <property type="component" value="Unassembled WGS sequence"/>
</dbReference>
<organism evidence="6 7">
    <name type="scientific">Candidatus Portnoybacteria bacterium CG10_big_fil_rev_8_21_14_0_10_44_7</name>
    <dbReference type="NCBI Taxonomy" id="1974816"/>
    <lineage>
        <taxon>Bacteria</taxon>
        <taxon>Candidatus Portnoyibacteriota</taxon>
    </lineage>
</organism>
<accession>A0A2M8KIF1</accession>
<comment type="caution">
    <text evidence="6">The sequence shown here is derived from an EMBL/GenBank/DDBJ whole genome shotgun (WGS) entry which is preliminary data.</text>
</comment>
<name>A0A2M8KIF1_9BACT</name>
<dbReference type="PANTHER" id="PTHR20982">
    <property type="entry name" value="RIBOSOME RECYCLING FACTOR"/>
    <property type="match status" value="1"/>
</dbReference>
<evidence type="ECO:0000313" key="7">
    <source>
        <dbReference type="Proteomes" id="UP000231086"/>
    </source>
</evidence>
<dbReference type="InterPro" id="IPR036191">
    <property type="entry name" value="RRF_sf"/>
</dbReference>
<comment type="similarity">
    <text evidence="1 3">Belongs to the RRF family.</text>
</comment>
<comment type="subcellular location">
    <subcellularLocation>
        <location evidence="3">Cytoplasm</location>
    </subcellularLocation>
</comment>
<feature type="coiled-coil region" evidence="4">
    <location>
        <begin position="114"/>
        <end position="177"/>
    </location>
</feature>
<dbReference type="GO" id="GO:0043023">
    <property type="term" value="F:ribosomal large subunit binding"/>
    <property type="evidence" value="ECO:0007669"/>
    <property type="project" value="TreeGrafter"/>
</dbReference>
<dbReference type="FunFam" id="3.30.1360.40:FF:000001">
    <property type="entry name" value="Ribosome-recycling factor"/>
    <property type="match status" value="1"/>
</dbReference>
<evidence type="ECO:0000256" key="3">
    <source>
        <dbReference type="HAMAP-Rule" id="MF_00040"/>
    </source>
</evidence>
<dbReference type="Gene3D" id="3.30.1360.40">
    <property type="match status" value="1"/>
</dbReference>
<dbReference type="HAMAP" id="MF_00040">
    <property type="entry name" value="RRF"/>
    <property type="match status" value="1"/>
</dbReference>
<reference evidence="7" key="1">
    <citation type="submission" date="2017-09" db="EMBL/GenBank/DDBJ databases">
        <title>Depth-based differentiation of microbial function through sediment-hosted aquifers and enrichment of novel symbionts in the deep terrestrial subsurface.</title>
        <authorList>
            <person name="Probst A.J."/>
            <person name="Ladd B."/>
            <person name="Jarett J.K."/>
            <person name="Geller-Mcgrath D.E."/>
            <person name="Sieber C.M.K."/>
            <person name="Emerson J.B."/>
            <person name="Anantharaman K."/>
            <person name="Thomas B.C."/>
            <person name="Malmstrom R."/>
            <person name="Stieglmeier M."/>
            <person name="Klingl A."/>
            <person name="Woyke T."/>
            <person name="Ryan C.M."/>
            <person name="Banfield J.F."/>
        </authorList>
    </citation>
    <scope>NUCLEOTIDE SEQUENCE [LARGE SCALE GENOMIC DNA]</scope>
</reference>
<dbReference type="NCBIfam" id="TIGR00496">
    <property type="entry name" value="frr"/>
    <property type="match status" value="1"/>
</dbReference>
<dbReference type="GO" id="GO:0006415">
    <property type="term" value="P:translational termination"/>
    <property type="evidence" value="ECO:0007669"/>
    <property type="project" value="UniProtKB-UniRule"/>
</dbReference>
<dbReference type="GO" id="GO:0005737">
    <property type="term" value="C:cytoplasm"/>
    <property type="evidence" value="ECO:0007669"/>
    <property type="project" value="UniProtKB-SubCell"/>
</dbReference>
<dbReference type="Gene3D" id="1.10.132.20">
    <property type="entry name" value="Ribosome-recycling factor"/>
    <property type="match status" value="1"/>
</dbReference>
<gene>
    <name evidence="3" type="primary">frr</name>
    <name evidence="6" type="ORF">COU85_02285</name>
</gene>
<evidence type="ECO:0000256" key="2">
    <source>
        <dbReference type="ARBA" id="ARBA00022917"/>
    </source>
</evidence>
<feature type="domain" description="Ribosome recycling factor" evidence="5">
    <location>
        <begin position="20"/>
        <end position="183"/>
    </location>
</feature>
<keyword evidence="3" id="KW-0963">Cytoplasm</keyword>
<protein>
    <recommendedName>
        <fullName evidence="3">Ribosome-recycling factor</fullName>
        <shortName evidence="3">RRF</shortName>
    </recommendedName>
    <alternativeName>
        <fullName evidence="3">Ribosome-releasing factor</fullName>
    </alternativeName>
</protein>
<dbReference type="Pfam" id="PF01765">
    <property type="entry name" value="RRF"/>
    <property type="match status" value="1"/>
</dbReference>
<keyword evidence="2 3" id="KW-0648">Protein biosynthesis</keyword>
<proteinExistence type="inferred from homology"/>
<dbReference type="PANTHER" id="PTHR20982:SF3">
    <property type="entry name" value="MITOCHONDRIAL RIBOSOME RECYCLING FACTOR PSEUDO 1"/>
    <property type="match status" value="1"/>
</dbReference>
<evidence type="ECO:0000256" key="1">
    <source>
        <dbReference type="ARBA" id="ARBA00005912"/>
    </source>
</evidence>
<evidence type="ECO:0000259" key="5">
    <source>
        <dbReference type="Pfam" id="PF01765"/>
    </source>
</evidence>
<keyword evidence="4" id="KW-0175">Coiled coil</keyword>
<evidence type="ECO:0000256" key="4">
    <source>
        <dbReference type="SAM" id="Coils"/>
    </source>
</evidence>